<feature type="region of interest" description="Disordered" evidence="1">
    <location>
        <begin position="151"/>
        <end position="200"/>
    </location>
</feature>
<dbReference type="Proteomes" id="UP001303647">
    <property type="component" value="Unassembled WGS sequence"/>
</dbReference>
<evidence type="ECO:0000256" key="2">
    <source>
        <dbReference type="SAM" id="Phobius"/>
    </source>
</evidence>
<dbReference type="Pfam" id="PF16015">
    <property type="entry name" value="Promethin"/>
    <property type="match status" value="1"/>
</dbReference>
<reference evidence="3" key="2">
    <citation type="submission" date="2023-05" db="EMBL/GenBank/DDBJ databases">
        <authorList>
            <consortium name="Lawrence Berkeley National Laboratory"/>
            <person name="Steindorff A."/>
            <person name="Hensen N."/>
            <person name="Bonometti L."/>
            <person name="Westerberg I."/>
            <person name="Brannstrom I.O."/>
            <person name="Guillou S."/>
            <person name="Cros-Aarteil S."/>
            <person name="Calhoun S."/>
            <person name="Haridas S."/>
            <person name="Kuo A."/>
            <person name="Mondo S."/>
            <person name="Pangilinan J."/>
            <person name="Riley R."/>
            <person name="Labutti K."/>
            <person name="Andreopoulos B."/>
            <person name="Lipzen A."/>
            <person name="Chen C."/>
            <person name="Yanf M."/>
            <person name="Daum C."/>
            <person name="Ng V."/>
            <person name="Clum A."/>
            <person name="Ohm R."/>
            <person name="Martin F."/>
            <person name="Silar P."/>
            <person name="Natvig D."/>
            <person name="Lalanne C."/>
            <person name="Gautier V."/>
            <person name="Ament-Velasquez S.L."/>
            <person name="Kruys A."/>
            <person name="Hutchinson M.I."/>
            <person name="Powell A.J."/>
            <person name="Barry K."/>
            <person name="Miller A.N."/>
            <person name="Grigoriev I.V."/>
            <person name="Debuchy R."/>
            <person name="Gladieux P."/>
            <person name="Thoren M.H."/>
            <person name="Johannesson H."/>
        </authorList>
    </citation>
    <scope>NUCLEOTIDE SEQUENCE</scope>
    <source>
        <strain evidence="3">CBS 359.72</strain>
    </source>
</reference>
<dbReference type="AlphaFoldDB" id="A0AAN7CPU2"/>
<comment type="caution">
    <text evidence="3">The sequence shown here is derived from an EMBL/GenBank/DDBJ whole genome shotgun (WGS) entry which is preliminary data.</text>
</comment>
<dbReference type="EMBL" id="MU857682">
    <property type="protein sequence ID" value="KAK4246119.1"/>
    <property type="molecule type" value="Genomic_DNA"/>
</dbReference>
<protein>
    <submittedName>
        <fullName evidence="3">Uncharacterized protein</fullName>
    </submittedName>
</protein>
<evidence type="ECO:0000313" key="4">
    <source>
        <dbReference type="Proteomes" id="UP001303647"/>
    </source>
</evidence>
<evidence type="ECO:0000313" key="3">
    <source>
        <dbReference type="EMBL" id="KAK4246119.1"/>
    </source>
</evidence>
<organism evidence="3 4">
    <name type="scientific">Corynascus novoguineensis</name>
    <dbReference type="NCBI Taxonomy" id="1126955"/>
    <lineage>
        <taxon>Eukaryota</taxon>
        <taxon>Fungi</taxon>
        <taxon>Dikarya</taxon>
        <taxon>Ascomycota</taxon>
        <taxon>Pezizomycotina</taxon>
        <taxon>Sordariomycetes</taxon>
        <taxon>Sordariomycetidae</taxon>
        <taxon>Sordariales</taxon>
        <taxon>Chaetomiaceae</taxon>
        <taxon>Corynascus</taxon>
    </lineage>
</organism>
<keyword evidence="2" id="KW-0472">Membrane</keyword>
<sequence length="200" mass="21933">MSLGTTAASVLDFAQHQVDRLMPPASREKAYVRTKEFATARPMLFSFIAAQIAFSTLPLLCFSAFVFSVLFAFSTVFLAASLFWICIALFVLVPILVLTSSVALFTWASGASTFILGRWSYTVFCDIIANFDPDLGNSQHKKVRVHPNFVEPDVSSSSSSATSWARVEGQQVEQRDEKSEGQPMELAHPDPGSDVDALEP</sequence>
<name>A0AAN7CPU2_9PEZI</name>
<keyword evidence="2" id="KW-1133">Transmembrane helix</keyword>
<reference evidence="3" key="1">
    <citation type="journal article" date="2023" name="Mol. Phylogenet. Evol.">
        <title>Genome-scale phylogeny and comparative genomics of the fungal order Sordariales.</title>
        <authorList>
            <person name="Hensen N."/>
            <person name="Bonometti L."/>
            <person name="Westerberg I."/>
            <person name="Brannstrom I.O."/>
            <person name="Guillou S."/>
            <person name="Cros-Aarteil S."/>
            <person name="Calhoun S."/>
            <person name="Haridas S."/>
            <person name="Kuo A."/>
            <person name="Mondo S."/>
            <person name="Pangilinan J."/>
            <person name="Riley R."/>
            <person name="LaButti K."/>
            <person name="Andreopoulos B."/>
            <person name="Lipzen A."/>
            <person name="Chen C."/>
            <person name="Yan M."/>
            <person name="Daum C."/>
            <person name="Ng V."/>
            <person name="Clum A."/>
            <person name="Steindorff A."/>
            <person name="Ohm R.A."/>
            <person name="Martin F."/>
            <person name="Silar P."/>
            <person name="Natvig D.O."/>
            <person name="Lalanne C."/>
            <person name="Gautier V."/>
            <person name="Ament-Velasquez S.L."/>
            <person name="Kruys A."/>
            <person name="Hutchinson M.I."/>
            <person name="Powell A.J."/>
            <person name="Barry K."/>
            <person name="Miller A.N."/>
            <person name="Grigoriev I.V."/>
            <person name="Debuchy R."/>
            <person name="Gladieux P."/>
            <person name="Hiltunen Thoren M."/>
            <person name="Johannesson H."/>
        </authorList>
    </citation>
    <scope>NUCLEOTIDE SEQUENCE</scope>
    <source>
        <strain evidence="3">CBS 359.72</strain>
    </source>
</reference>
<evidence type="ECO:0000256" key="1">
    <source>
        <dbReference type="SAM" id="MobiDB-lite"/>
    </source>
</evidence>
<proteinExistence type="predicted"/>
<gene>
    <name evidence="3" type="ORF">C7999DRAFT_33516</name>
</gene>
<feature type="transmembrane region" description="Helical" evidence="2">
    <location>
        <begin position="82"/>
        <end position="108"/>
    </location>
</feature>
<accession>A0AAN7CPU2</accession>
<keyword evidence="4" id="KW-1185">Reference proteome</keyword>
<keyword evidence="2" id="KW-0812">Transmembrane</keyword>
<feature type="transmembrane region" description="Helical" evidence="2">
    <location>
        <begin position="43"/>
        <end position="76"/>
    </location>
</feature>